<evidence type="ECO:0000256" key="2">
    <source>
        <dbReference type="SAM" id="MobiDB-lite"/>
    </source>
</evidence>
<accession>A0A937JLE6</accession>
<feature type="region of interest" description="Disordered" evidence="2">
    <location>
        <begin position="272"/>
        <end position="324"/>
    </location>
</feature>
<dbReference type="InterPro" id="IPR011047">
    <property type="entry name" value="Quinoprotein_ADH-like_sf"/>
</dbReference>
<feature type="repeat" description="WD" evidence="1">
    <location>
        <begin position="384"/>
        <end position="428"/>
    </location>
</feature>
<organism evidence="3 4">
    <name type="scientific">Streptomyces actinomycinicus</name>
    <dbReference type="NCBI Taxonomy" id="1695166"/>
    <lineage>
        <taxon>Bacteria</taxon>
        <taxon>Bacillati</taxon>
        <taxon>Actinomycetota</taxon>
        <taxon>Actinomycetes</taxon>
        <taxon>Kitasatosporales</taxon>
        <taxon>Streptomycetaceae</taxon>
        <taxon>Streptomyces</taxon>
    </lineage>
</organism>
<feature type="compositionally biased region" description="Low complexity" evidence="2">
    <location>
        <begin position="284"/>
        <end position="301"/>
    </location>
</feature>
<dbReference type="Proteomes" id="UP000661858">
    <property type="component" value="Unassembled WGS sequence"/>
</dbReference>
<feature type="region of interest" description="Disordered" evidence="2">
    <location>
        <begin position="649"/>
        <end position="673"/>
    </location>
</feature>
<dbReference type="Pfam" id="PF00400">
    <property type="entry name" value="WD40"/>
    <property type="match status" value="1"/>
</dbReference>
<keyword evidence="1" id="KW-0853">WD repeat</keyword>
<dbReference type="PANTHER" id="PTHR19855">
    <property type="entry name" value="WD40 REPEAT PROTEIN 12, 37"/>
    <property type="match status" value="1"/>
</dbReference>
<evidence type="ECO:0000313" key="4">
    <source>
        <dbReference type="Proteomes" id="UP000661858"/>
    </source>
</evidence>
<evidence type="ECO:0008006" key="5">
    <source>
        <dbReference type="Google" id="ProtNLM"/>
    </source>
</evidence>
<dbReference type="AlphaFoldDB" id="A0A937JLE6"/>
<evidence type="ECO:0000313" key="3">
    <source>
        <dbReference type="EMBL" id="MBL1083529.1"/>
    </source>
</evidence>
<comment type="caution">
    <text evidence="3">The sequence shown here is derived from an EMBL/GenBank/DDBJ whole genome shotgun (WGS) entry which is preliminary data.</text>
</comment>
<evidence type="ECO:0000256" key="1">
    <source>
        <dbReference type="PROSITE-ProRule" id="PRU00221"/>
    </source>
</evidence>
<dbReference type="InterPro" id="IPR015943">
    <property type="entry name" value="WD40/YVTN_repeat-like_dom_sf"/>
</dbReference>
<dbReference type="SUPFAM" id="SSF50998">
    <property type="entry name" value="Quinoprotein alcohol dehydrogenase-like"/>
    <property type="match status" value="1"/>
</dbReference>
<name>A0A937JLE6_9ACTN</name>
<dbReference type="SMART" id="SM00320">
    <property type="entry name" value="WD40"/>
    <property type="match status" value="6"/>
</dbReference>
<protein>
    <recommendedName>
        <fullName evidence="5">WD40 repeat domain-containing protein</fullName>
    </recommendedName>
</protein>
<dbReference type="PROSITE" id="PS50082">
    <property type="entry name" value="WD_REPEATS_2"/>
    <property type="match status" value="1"/>
</dbReference>
<keyword evidence="4" id="KW-1185">Reference proteome</keyword>
<gene>
    <name evidence="3" type="ORF">JK359_16365</name>
</gene>
<dbReference type="Gene3D" id="2.130.10.10">
    <property type="entry name" value="YVTN repeat-like/Quinoprotein amine dehydrogenase"/>
    <property type="match status" value="2"/>
</dbReference>
<dbReference type="EMBL" id="JAERRK010000007">
    <property type="protein sequence ID" value="MBL1083529.1"/>
    <property type="molecule type" value="Genomic_DNA"/>
</dbReference>
<proteinExistence type="predicted"/>
<dbReference type="InterPro" id="IPR001680">
    <property type="entry name" value="WD40_rpt"/>
</dbReference>
<sequence>MREALESMASAAATGTGECQEAWKDVTDGLMDQGTVYEGAYAAVPYLVDVAAELPAERFVDLWVDLGFLLTAEDRRPVPADLETGFDAATRVAEQAAVRSFLAGGIPASVCAQLALSCVAFAGHHAAEVLWRFLDPRDGDIGLYCPGCGYDTELPGFLVDPVSPPCEPPTLPDSARARQGGHPWGEVAAALREEALGEGWESFLRVARAVAEAGVPRETPGQAVLCLVAAMVAVKGTPGWAGRRWARTLMLLTGHFCCPGCEETWTIADGLAEDPGGAHPRTVAEQTRQAAHEAAAAEQSAGPRRTAGEQSGPRRDGRTALAADGTPRHCVEAFADCAPGSGDGVTALAVIYPPGRPALVAGAGDRGLLRLWDLASGRLHHGPLPGHPDPVRSMTALPLPGGRTLLASGGDNGTIGLWDAITGQPVHEPAGNWLGAVTGMCTATVPDGRTLLVTATSRGSVRLREPLTGESVARLNPSGRPIESITAIPVSADHTLIAACDPQGGVHVWDPAVDDPWEPGAAVPLSKRALEDFGHRPALVTAAPLHGRTLLATGDRNGAVMLWDPATGTPVGDGLPPDTAGSPLTAMTATAPHSRHGIVVTGSKQGGSVRVWEPETGKVQRIALDVPLTCLAAAGLDVIVGHDHGALRLSLGPRHRGADTRSVPQEHLSDPTA</sequence>
<reference evidence="3" key="1">
    <citation type="submission" date="2021-01" db="EMBL/GenBank/DDBJ databases">
        <title>WGS of actinomycetes isolated from Thailand.</title>
        <authorList>
            <person name="Thawai C."/>
        </authorList>
    </citation>
    <scope>NUCLEOTIDE SEQUENCE</scope>
    <source>
        <strain evidence="3">RCU-197</strain>
    </source>
</reference>
<dbReference type="PANTHER" id="PTHR19855:SF11">
    <property type="entry name" value="RIBOSOME BIOGENESIS PROTEIN WDR12"/>
    <property type="match status" value="1"/>
</dbReference>